<reference evidence="2" key="1">
    <citation type="submission" date="2022-07" db="EMBL/GenBank/DDBJ databases">
        <title>Chromosome-level genome of Muraenolepis orangiensis.</title>
        <authorList>
            <person name="Kim J."/>
        </authorList>
    </citation>
    <scope>NUCLEOTIDE SEQUENCE</scope>
    <source>
        <strain evidence="2">KU_S4_2022</strain>
        <tissue evidence="2">Muscle</tissue>
    </source>
</reference>
<evidence type="ECO:0000256" key="1">
    <source>
        <dbReference type="SAM" id="MobiDB-lite"/>
    </source>
</evidence>
<evidence type="ECO:0000313" key="2">
    <source>
        <dbReference type="EMBL" id="KAJ3593821.1"/>
    </source>
</evidence>
<organism evidence="2 3">
    <name type="scientific">Muraenolepis orangiensis</name>
    <name type="common">Patagonian moray cod</name>
    <dbReference type="NCBI Taxonomy" id="630683"/>
    <lineage>
        <taxon>Eukaryota</taxon>
        <taxon>Metazoa</taxon>
        <taxon>Chordata</taxon>
        <taxon>Craniata</taxon>
        <taxon>Vertebrata</taxon>
        <taxon>Euteleostomi</taxon>
        <taxon>Actinopterygii</taxon>
        <taxon>Neopterygii</taxon>
        <taxon>Teleostei</taxon>
        <taxon>Neoteleostei</taxon>
        <taxon>Acanthomorphata</taxon>
        <taxon>Zeiogadaria</taxon>
        <taxon>Gadariae</taxon>
        <taxon>Gadiformes</taxon>
        <taxon>Muraenolepidoidei</taxon>
        <taxon>Muraenolepididae</taxon>
        <taxon>Muraenolepis</taxon>
    </lineage>
</organism>
<accession>A0A9Q0DU84</accession>
<evidence type="ECO:0000313" key="3">
    <source>
        <dbReference type="Proteomes" id="UP001148018"/>
    </source>
</evidence>
<proteinExistence type="predicted"/>
<feature type="region of interest" description="Disordered" evidence="1">
    <location>
        <begin position="1"/>
        <end position="32"/>
    </location>
</feature>
<sequence>MPNPPAPLNNQVGIVQDPRIPDCGRNATGTEFRGHRDRIPEATGTEFRGHRDRVPEATGTGFQRPDRVTGPLCERTLFTGLPPCLGYQ</sequence>
<name>A0A9Q0DU84_9TELE</name>
<dbReference type="EMBL" id="JANIIK010000112">
    <property type="protein sequence ID" value="KAJ3593821.1"/>
    <property type="molecule type" value="Genomic_DNA"/>
</dbReference>
<protein>
    <submittedName>
        <fullName evidence="2">Uncharacterized protein</fullName>
    </submittedName>
</protein>
<dbReference type="AlphaFoldDB" id="A0A9Q0DU84"/>
<gene>
    <name evidence="2" type="ORF">NHX12_006155</name>
</gene>
<dbReference type="Proteomes" id="UP001148018">
    <property type="component" value="Unassembled WGS sequence"/>
</dbReference>
<feature type="region of interest" description="Disordered" evidence="1">
    <location>
        <begin position="48"/>
        <end position="68"/>
    </location>
</feature>
<keyword evidence="3" id="KW-1185">Reference proteome</keyword>
<comment type="caution">
    <text evidence="2">The sequence shown here is derived from an EMBL/GenBank/DDBJ whole genome shotgun (WGS) entry which is preliminary data.</text>
</comment>